<feature type="compositionally biased region" description="Low complexity" evidence="1">
    <location>
        <begin position="19"/>
        <end position="28"/>
    </location>
</feature>
<dbReference type="AlphaFoldDB" id="A0A7W9Q8U5"/>
<reference evidence="2 3" key="1">
    <citation type="submission" date="2020-08" db="EMBL/GenBank/DDBJ databases">
        <title>Genomic Encyclopedia of Type Strains, Phase III (KMG-III): the genomes of soil and plant-associated and newly described type strains.</title>
        <authorList>
            <person name="Whitman W."/>
        </authorList>
    </citation>
    <scope>NUCLEOTIDE SEQUENCE [LARGE SCALE GENOMIC DNA]</scope>
    <source>
        <strain evidence="2 3">CECT 8305</strain>
    </source>
</reference>
<evidence type="ECO:0000313" key="2">
    <source>
        <dbReference type="EMBL" id="MBB5935734.1"/>
    </source>
</evidence>
<accession>A0A7W9Q8U5</accession>
<gene>
    <name evidence="2" type="ORF">FHS42_002803</name>
</gene>
<keyword evidence="3" id="KW-1185">Reference proteome</keyword>
<feature type="region of interest" description="Disordered" evidence="1">
    <location>
        <begin position="1"/>
        <end position="28"/>
    </location>
</feature>
<evidence type="ECO:0008006" key="4">
    <source>
        <dbReference type="Google" id="ProtNLM"/>
    </source>
</evidence>
<proteinExistence type="predicted"/>
<name>A0A7W9Q8U5_9ACTN</name>
<protein>
    <recommendedName>
        <fullName evidence="4">Alpha/beta hydrolase</fullName>
    </recommendedName>
</protein>
<dbReference type="Proteomes" id="UP000588098">
    <property type="component" value="Unassembled WGS sequence"/>
</dbReference>
<comment type="caution">
    <text evidence="2">The sequence shown here is derived from an EMBL/GenBank/DDBJ whole genome shotgun (WGS) entry which is preliminary data.</text>
</comment>
<organism evidence="2 3">
    <name type="scientific">Streptomyces zagrosensis</name>
    <dbReference type="NCBI Taxonomy" id="1042984"/>
    <lineage>
        <taxon>Bacteria</taxon>
        <taxon>Bacillati</taxon>
        <taxon>Actinomycetota</taxon>
        <taxon>Actinomycetes</taxon>
        <taxon>Kitasatosporales</taxon>
        <taxon>Streptomycetaceae</taxon>
        <taxon>Streptomyces</taxon>
    </lineage>
</organism>
<feature type="compositionally biased region" description="Basic residues" evidence="1">
    <location>
        <begin position="1"/>
        <end position="12"/>
    </location>
</feature>
<evidence type="ECO:0000256" key="1">
    <source>
        <dbReference type="SAM" id="MobiDB-lite"/>
    </source>
</evidence>
<evidence type="ECO:0000313" key="3">
    <source>
        <dbReference type="Proteomes" id="UP000588098"/>
    </source>
</evidence>
<sequence>MTATRNSRRHPRTPGVAGHQADAAHQQADAARLPAVAVRLPAVAVRRSAGFVRQLAAEPRRPTRARRRMPPLDPAAFTTVDLDEDGWLLAPDTGEPVPADRLTDHLATWLRPPPWATDIVVYVHGWRTGDRAAVRNAQRLLALCHQQRSHRPHLYPRLYAAGCAPWAPWTVVVRWPSSSRISYNGYYAIRRRAHAMSAPGKGYAPHVLGHLLGYLDAERGDPRADTLVTSSGQYLHLVGHSFGGRFLCEAVRWAATAGDTLTWSIATHPSRPFTIDSLTAFQMAAPTNAFDGTFRALRPDVCGHQVPLGGPMVFTHSRHDRATGYCHLHAEHLPGIGHSGMRLSPARGDLAPNDVWHTRLLRADTPYPRACLDHPFVNIDASWRYRNTRLNPIGAHSDYFHPESAHLLLSLAEWSRPE</sequence>
<dbReference type="RefSeq" id="WP_246494711.1">
    <property type="nucleotide sequence ID" value="NZ_JACHJL010000006.1"/>
</dbReference>
<dbReference type="EMBL" id="JACHJL010000006">
    <property type="protein sequence ID" value="MBB5935734.1"/>
    <property type="molecule type" value="Genomic_DNA"/>
</dbReference>